<dbReference type="EMBL" id="AEQV01000098">
    <property type="protein sequence ID" value="EGD08873.1"/>
    <property type="molecule type" value="Genomic_DNA"/>
</dbReference>
<sequence>MALHVEESGFRIEVSSAQSSDGWRSMVVAYEVGGPRAFGPLQSVPFPSREEAESGALELIREKILSRGASG</sequence>
<reference evidence="2 3" key="1">
    <citation type="journal article" date="2011" name="BMC Genomics">
        <title>Comparative genomics reveals diversity among xanthomonads infecting tomato and pepper.</title>
        <authorList>
            <person name="Potnis N."/>
            <person name="Krasileva K."/>
            <person name="Chow V."/>
            <person name="Almeida N.F."/>
            <person name="Patil P.B."/>
            <person name="Ryan R.P."/>
            <person name="Sharlach M."/>
            <person name="Behlau F."/>
            <person name="Dow J.M."/>
            <person name="Momol M.T."/>
            <person name="White F.F."/>
            <person name="Preston J.F."/>
            <person name="Vinatzer B.A."/>
            <person name="Koebnik R."/>
            <person name="Setubal J.C."/>
            <person name="Norman D.J."/>
            <person name="Staskawicz B.J."/>
            <person name="Jones J.B."/>
        </authorList>
    </citation>
    <scope>NUCLEOTIDE SEQUENCE [LARGE SCALE GENOMIC DNA]</scope>
    <source>
        <strain evidence="2 3">ATCC 35937</strain>
    </source>
</reference>
<evidence type="ECO:0000313" key="2">
    <source>
        <dbReference type="EMBL" id="EGD08873.1"/>
    </source>
</evidence>
<proteinExistence type="predicted"/>
<dbReference type="AlphaFoldDB" id="F0BF70"/>
<organism evidence="2 3">
    <name type="scientific">Xanthomonas vesicatoria ATCC 35937</name>
    <dbReference type="NCBI Taxonomy" id="925775"/>
    <lineage>
        <taxon>Bacteria</taxon>
        <taxon>Pseudomonadati</taxon>
        <taxon>Pseudomonadota</taxon>
        <taxon>Gammaproteobacteria</taxon>
        <taxon>Lysobacterales</taxon>
        <taxon>Lysobacteraceae</taxon>
        <taxon>Xanthomonas</taxon>
    </lineage>
</organism>
<accession>F0BF70</accession>
<dbReference type="EMBL" id="AEQV01000190">
    <property type="protein sequence ID" value="EGD07659.1"/>
    <property type="molecule type" value="Genomic_DNA"/>
</dbReference>
<dbReference type="KEGG" id="xve:BJD12_00410"/>
<gene>
    <name evidence="2" type="ORF">XVE_2850</name>
    <name evidence="1" type="ORF">XVE_4121</name>
</gene>
<dbReference type="Proteomes" id="UP000003299">
    <property type="component" value="Unassembled WGS sequence"/>
</dbReference>
<comment type="caution">
    <text evidence="2">The sequence shown here is derived from an EMBL/GenBank/DDBJ whole genome shotgun (WGS) entry which is preliminary data.</text>
</comment>
<evidence type="ECO:0000313" key="1">
    <source>
        <dbReference type="EMBL" id="EGD07659.1"/>
    </source>
</evidence>
<evidence type="ECO:0000313" key="3">
    <source>
        <dbReference type="Proteomes" id="UP000003299"/>
    </source>
</evidence>
<protein>
    <submittedName>
        <fullName evidence="2">Uncharacterized protein</fullName>
    </submittedName>
</protein>
<name>F0BF70_9XANT</name>